<dbReference type="InterPro" id="IPR016135">
    <property type="entry name" value="UBQ-conjugating_enzyme/RWD"/>
</dbReference>
<dbReference type="Pfam" id="PF05773">
    <property type="entry name" value="RWD"/>
    <property type="match status" value="1"/>
</dbReference>
<dbReference type="EMBL" id="OB664572">
    <property type="protein sequence ID" value="CAD7232364.1"/>
    <property type="molecule type" value="Genomic_DNA"/>
</dbReference>
<dbReference type="Gene3D" id="3.10.110.10">
    <property type="entry name" value="Ubiquitin Conjugating Enzyme"/>
    <property type="match status" value="1"/>
</dbReference>
<reference evidence="1" key="1">
    <citation type="submission" date="2020-11" db="EMBL/GenBank/DDBJ databases">
        <authorList>
            <person name="Tran Van P."/>
        </authorList>
    </citation>
    <scope>NUCLEOTIDE SEQUENCE</scope>
</reference>
<proteinExistence type="predicted"/>
<sequence length="102" mass="11657">MVDHAEEQAMEMEALQSIYPDEIEVLDMHPHPRFQITLKTPTFDDAPDGRSDFVTGASVTIAFVLTPQYPEEVPSMEVTELDGPFHQEENVEEDLIKHLEEM</sequence>
<dbReference type="PANTHER" id="PTHR12292">
    <property type="entry name" value="RWD DOMAIN-CONTAINING PROTEIN"/>
    <property type="match status" value="1"/>
</dbReference>
<dbReference type="PROSITE" id="PS50908">
    <property type="entry name" value="RWD"/>
    <property type="match status" value="1"/>
</dbReference>
<protein>
    <submittedName>
        <fullName evidence="1">Uncharacterized protein</fullName>
    </submittedName>
</protein>
<gene>
    <name evidence="1" type="ORF">CTOB1V02_LOCUS10200</name>
</gene>
<dbReference type="SUPFAM" id="SSF54495">
    <property type="entry name" value="UBC-like"/>
    <property type="match status" value="1"/>
</dbReference>
<accession>A0A7R8WIH7</accession>
<feature type="non-terminal residue" evidence="1">
    <location>
        <position position="102"/>
    </location>
</feature>
<name>A0A7R8WIH7_9CRUS</name>
<organism evidence="1">
    <name type="scientific">Cyprideis torosa</name>
    <dbReference type="NCBI Taxonomy" id="163714"/>
    <lineage>
        <taxon>Eukaryota</taxon>
        <taxon>Metazoa</taxon>
        <taxon>Ecdysozoa</taxon>
        <taxon>Arthropoda</taxon>
        <taxon>Crustacea</taxon>
        <taxon>Oligostraca</taxon>
        <taxon>Ostracoda</taxon>
        <taxon>Podocopa</taxon>
        <taxon>Podocopida</taxon>
        <taxon>Cytherocopina</taxon>
        <taxon>Cytheroidea</taxon>
        <taxon>Cytherideidae</taxon>
        <taxon>Cyprideis</taxon>
    </lineage>
</organism>
<evidence type="ECO:0000313" key="1">
    <source>
        <dbReference type="EMBL" id="CAD7232364.1"/>
    </source>
</evidence>
<dbReference type="InterPro" id="IPR040213">
    <property type="entry name" value="GIR2-like"/>
</dbReference>
<dbReference type="AlphaFoldDB" id="A0A7R8WIH7"/>
<dbReference type="InterPro" id="IPR006575">
    <property type="entry name" value="RWD_dom"/>
</dbReference>
<dbReference type="OrthoDB" id="277175at2759"/>